<evidence type="ECO:0000313" key="18">
    <source>
        <dbReference type="EMBL" id="WAJ25999.1"/>
    </source>
</evidence>
<evidence type="ECO:0000256" key="2">
    <source>
        <dbReference type="ARBA" id="ARBA00000711"/>
    </source>
</evidence>
<dbReference type="Gene3D" id="3.40.50.300">
    <property type="entry name" value="P-loop containing nucleotide triphosphate hydrolases"/>
    <property type="match status" value="1"/>
</dbReference>
<dbReference type="Pfam" id="PF02283">
    <property type="entry name" value="CobU"/>
    <property type="match status" value="1"/>
</dbReference>
<sequence length="182" mass="20532">MITLIIGGSGSGKSEYAENMITSRSKGRCIYIATMKPWDEECEKRIQRHRLMRAEKGFETVECYRDLKEVHFSQQEAVLEVLLECMSNLVSNELFGLLEQGEVLLTPHEAVTEILEGISRIHLQTGNLTIVTNEVFSDGDSYSIQTNEYREALARINQEIARISDRVIEVTAGIPIIVKGIN</sequence>
<dbReference type="InterPro" id="IPR027417">
    <property type="entry name" value="P-loop_NTPase"/>
</dbReference>
<evidence type="ECO:0000256" key="12">
    <source>
        <dbReference type="ARBA" id="ARBA00022741"/>
    </source>
</evidence>
<comment type="function">
    <text evidence="4">Catalyzes ATP-dependent phosphorylation of adenosylcobinamide and addition of GMP to adenosylcobinamide phosphate.</text>
</comment>
<dbReference type="SUPFAM" id="SSF52540">
    <property type="entry name" value="P-loop containing nucleoside triphosphate hydrolases"/>
    <property type="match status" value="1"/>
</dbReference>
<evidence type="ECO:0000256" key="3">
    <source>
        <dbReference type="ARBA" id="ARBA00001522"/>
    </source>
</evidence>
<comment type="pathway">
    <text evidence="6">Cofactor biosynthesis; adenosylcobalamin biosynthesis; adenosylcobalamin from cob(II)yrinate a,c-diamide: step 5/7.</text>
</comment>
<dbReference type="EMBL" id="CP113524">
    <property type="protein sequence ID" value="WAJ25999.1"/>
    <property type="molecule type" value="Genomic_DNA"/>
</dbReference>
<evidence type="ECO:0000256" key="11">
    <source>
        <dbReference type="ARBA" id="ARBA00022679"/>
    </source>
</evidence>
<evidence type="ECO:0000256" key="9">
    <source>
        <dbReference type="ARBA" id="ARBA00012523"/>
    </source>
</evidence>
<evidence type="ECO:0000256" key="10">
    <source>
        <dbReference type="ARBA" id="ARBA00022573"/>
    </source>
</evidence>
<evidence type="ECO:0000256" key="4">
    <source>
        <dbReference type="ARBA" id="ARBA00003889"/>
    </source>
</evidence>
<keyword evidence="10" id="KW-0169">Cobalamin biosynthesis</keyword>
<dbReference type="GO" id="GO:0016779">
    <property type="term" value="F:nucleotidyltransferase activity"/>
    <property type="evidence" value="ECO:0007669"/>
    <property type="project" value="UniProtKB-KW"/>
</dbReference>
<evidence type="ECO:0000256" key="14">
    <source>
        <dbReference type="ARBA" id="ARBA00022840"/>
    </source>
</evidence>
<comment type="pathway">
    <text evidence="5">Cofactor biosynthesis; adenosylcobalamin biosynthesis; adenosylcobalamin from cob(II)yrinate a,c-diamide: step 6/7.</text>
</comment>
<keyword evidence="18" id="KW-0548">Nucleotidyltransferase</keyword>
<keyword evidence="19" id="KW-1185">Reference proteome</keyword>
<keyword evidence="11" id="KW-0808">Transferase</keyword>
<keyword evidence="13 18" id="KW-0418">Kinase</keyword>
<dbReference type="PANTHER" id="PTHR34848:SF1">
    <property type="entry name" value="BIFUNCTIONAL ADENOSYLCOBALAMIN BIOSYNTHESIS PROTEIN COBU"/>
    <property type="match status" value="1"/>
</dbReference>
<keyword evidence="12" id="KW-0547">Nucleotide-binding</keyword>
<dbReference type="EC" id="2.7.1.156" evidence="8"/>
<evidence type="ECO:0000256" key="13">
    <source>
        <dbReference type="ARBA" id="ARBA00022777"/>
    </source>
</evidence>
<keyword evidence="14" id="KW-0067">ATP-binding</keyword>
<dbReference type="EC" id="2.7.7.62" evidence="9"/>
<evidence type="ECO:0000313" key="19">
    <source>
        <dbReference type="Proteomes" id="UP001163115"/>
    </source>
</evidence>
<dbReference type="GO" id="GO:0016301">
    <property type="term" value="F:kinase activity"/>
    <property type="evidence" value="ECO:0007669"/>
    <property type="project" value="UniProtKB-KW"/>
</dbReference>
<evidence type="ECO:0000256" key="17">
    <source>
        <dbReference type="ARBA" id="ARBA00030571"/>
    </source>
</evidence>
<comment type="catalytic activity">
    <reaction evidence="1">
        <text>adenosylcob(III)inamide + ATP = adenosylcob(III)inamide phosphate + ADP + H(+)</text>
        <dbReference type="Rhea" id="RHEA:15769"/>
        <dbReference type="ChEBI" id="CHEBI:2480"/>
        <dbReference type="ChEBI" id="CHEBI:15378"/>
        <dbReference type="ChEBI" id="CHEBI:30616"/>
        <dbReference type="ChEBI" id="CHEBI:58502"/>
        <dbReference type="ChEBI" id="CHEBI:456216"/>
        <dbReference type="EC" id="2.7.1.156"/>
    </reaction>
</comment>
<evidence type="ECO:0000256" key="16">
    <source>
        <dbReference type="ARBA" id="ARBA00029570"/>
    </source>
</evidence>
<dbReference type="InterPro" id="IPR003203">
    <property type="entry name" value="CobU/CobP"/>
</dbReference>
<evidence type="ECO:0000256" key="5">
    <source>
        <dbReference type="ARBA" id="ARBA00004692"/>
    </source>
</evidence>
<comment type="similarity">
    <text evidence="7">Belongs to the CobU/CobP family.</text>
</comment>
<comment type="catalytic activity">
    <reaction evidence="3">
        <text>adenosylcob(III)inamide + GTP = adenosylcob(III)inamide phosphate + GDP + H(+)</text>
        <dbReference type="Rhea" id="RHEA:15765"/>
        <dbReference type="ChEBI" id="CHEBI:2480"/>
        <dbReference type="ChEBI" id="CHEBI:15378"/>
        <dbReference type="ChEBI" id="CHEBI:37565"/>
        <dbReference type="ChEBI" id="CHEBI:58189"/>
        <dbReference type="ChEBI" id="CHEBI:58502"/>
        <dbReference type="EC" id="2.7.1.156"/>
    </reaction>
</comment>
<comment type="catalytic activity">
    <reaction evidence="2">
        <text>adenosylcob(III)inamide phosphate + GTP + H(+) = adenosylcob(III)inamide-GDP + diphosphate</text>
        <dbReference type="Rhea" id="RHEA:22712"/>
        <dbReference type="ChEBI" id="CHEBI:15378"/>
        <dbReference type="ChEBI" id="CHEBI:33019"/>
        <dbReference type="ChEBI" id="CHEBI:37565"/>
        <dbReference type="ChEBI" id="CHEBI:58502"/>
        <dbReference type="ChEBI" id="CHEBI:60487"/>
        <dbReference type="EC" id="2.7.7.62"/>
    </reaction>
</comment>
<accession>A0ABY7AI03</accession>
<protein>
    <recommendedName>
        <fullName evidence="16">Adenosylcobinamide kinase</fullName>
        <ecNumber evidence="8">2.7.1.156</ecNumber>
        <ecNumber evidence="9">2.7.7.62</ecNumber>
    </recommendedName>
    <alternativeName>
        <fullName evidence="17">Adenosylcobinamide-phosphate guanylyltransferase</fullName>
    </alternativeName>
</protein>
<organism evidence="18 19">
    <name type="scientific">Lacrimispora xylanolytica</name>
    <dbReference type="NCBI Taxonomy" id="29375"/>
    <lineage>
        <taxon>Bacteria</taxon>
        <taxon>Bacillati</taxon>
        <taxon>Bacillota</taxon>
        <taxon>Clostridia</taxon>
        <taxon>Lachnospirales</taxon>
        <taxon>Lachnospiraceae</taxon>
        <taxon>Lacrimispora</taxon>
    </lineage>
</organism>
<dbReference type="CDD" id="cd00544">
    <property type="entry name" value="CobU"/>
    <property type="match status" value="1"/>
</dbReference>
<keyword evidence="15" id="KW-0342">GTP-binding</keyword>
<evidence type="ECO:0000256" key="6">
    <source>
        <dbReference type="ARBA" id="ARBA00005159"/>
    </source>
</evidence>
<dbReference type="PANTHER" id="PTHR34848">
    <property type="match status" value="1"/>
</dbReference>
<evidence type="ECO:0000256" key="15">
    <source>
        <dbReference type="ARBA" id="ARBA00023134"/>
    </source>
</evidence>
<gene>
    <name evidence="18" type="ORF">OW255_08960</name>
</gene>
<evidence type="ECO:0000256" key="8">
    <source>
        <dbReference type="ARBA" id="ARBA00012016"/>
    </source>
</evidence>
<name>A0ABY7AI03_9FIRM</name>
<proteinExistence type="inferred from homology"/>
<dbReference type="PIRSF" id="PIRSF006135">
    <property type="entry name" value="CobU"/>
    <property type="match status" value="1"/>
</dbReference>
<evidence type="ECO:0000256" key="1">
    <source>
        <dbReference type="ARBA" id="ARBA00000312"/>
    </source>
</evidence>
<dbReference type="Proteomes" id="UP001163115">
    <property type="component" value="Chromosome"/>
</dbReference>
<reference evidence="18" key="1">
    <citation type="submission" date="2022-11" db="EMBL/GenBank/DDBJ databases">
        <title>Lacrimispora xylanolytica sy1, complete genome.</title>
        <authorList>
            <person name="Choi S."/>
        </authorList>
    </citation>
    <scope>NUCLEOTIDE SEQUENCE</scope>
    <source>
        <strain evidence="18">Sy1</strain>
    </source>
</reference>
<evidence type="ECO:0000256" key="7">
    <source>
        <dbReference type="ARBA" id="ARBA00007490"/>
    </source>
</evidence>